<gene>
    <name evidence="1" type="ORF">SAMN04488117_1192</name>
</gene>
<proteinExistence type="predicted"/>
<dbReference type="AlphaFoldDB" id="A0A1G7TXD9"/>
<dbReference type="InterPro" id="IPR015813">
    <property type="entry name" value="Pyrv/PenolPyrv_kinase-like_dom"/>
</dbReference>
<dbReference type="EMBL" id="FNBL01000019">
    <property type="protein sequence ID" value="SDG39946.1"/>
    <property type="molecule type" value="Genomic_DNA"/>
</dbReference>
<accession>A0A1G7TXD9</accession>
<dbReference type="GO" id="GO:0003824">
    <property type="term" value="F:catalytic activity"/>
    <property type="evidence" value="ECO:0007669"/>
    <property type="project" value="InterPro"/>
</dbReference>
<dbReference type="Proteomes" id="UP000182284">
    <property type="component" value="Unassembled WGS sequence"/>
</dbReference>
<dbReference type="SUPFAM" id="SSF51621">
    <property type="entry name" value="Phosphoenolpyruvate/pyruvate domain"/>
    <property type="match status" value="1"/>
</dbReference>
<dbReference type="RefSeq" id="WP_176832937.1">
    <property type="nucleotide sequence ID" value="NZ_FNBL01000019.1"/>
</dbReference>
<name>A0A1G7TXD9_9RHOB</name>
<evidence type="ECO:0000313" key="1">
    <source>
        <dbReference type="EMBL" id="SDG39946.1"/>
    </source>
</evidence>
<reference evidence="1" key="1">
    <citation type="submission" date="2016-10" db="EMBL/GenBank/DDBJ databases">
        <authorList>
            <person name="de Groot N.N."/>
        </authorList>
    </citation>
    <scope>NUCLEOTIDE SEQUENCE [LARGE SCALE GENOMIC DNA]</scope>
    <source>
        <strain evidence="1">DSM 27375</strain>
    </source>
</reference>
<protein>
    <submittedName>
        <fullName evidence="1">Uncharacterized protein</fullName>
    </submittedName>
</protein>
<dbReference type="InterPro" id="IPR040442">
    <property type="entry name" value="Pyrv_kinase-like_dom_sf"/>
</dbReference>
<organism evidence="1">
    <name type="scientific">Celeribacter baekdonensis</name>
    <dbReference type="NCBI Taxonomy" id="875171"/>
    <lineage>
        <taxon>Bacteria</taxon>
        <taxon>Pseudomonadati</taxon>
        <taxon>Pseudomonadota</taxon>
        <taxon>Alphaproteobacteria</taxon>
        <taxon>Rhodobacterales</taxon>
        <taxon>Roseobacteraceae</taxon>
        <taxon>Celeribacter</taxon>
    </lineage>
</organism>
<dbReference type="Gene3D" id="3.20.20.60">
    <property type="entry name" value="Phosphoenolpyruvate-binding domains"/>
    <property type="match status" value="1"/>
</dbReference>
<sequence>MTFEDPQIGIATHLKTQDACCAVIAMIEDASAIDEIVQVEGLDALFIGRAHLAVTMAT</sequence>